<organism evidence="1 2">
    <name type="scientific">Gonium pectorale</name>
    <name type="common">Green alga</name>
    <dbReference type="NCBI Taxonomy" id="33097"/>
    <lineage>
        <taxon>Eukaryota</taxon>
        <taxon>Viridiplantae</taxon>
        <taxon>Chlorophyta</taxon>
        <taxon>core chlorophytes</taxon>
        <taxon>Chlorophyceae</taxon>
        <taxon>CS clade</taxon>
        <taxon>Chlamydomonadales</taxon>
        <taxon>Volvocaceae</taxon>
        <taxon>Gonium</taxon>
    </lineage>
</organism>
<dbReference type="PANTHER" id="PTHR12393:SF6">
    <property type="entry name" value="SPHINGOMYELIN PHOSPHODIESTERASE 2"/>
    <property type="match status" value="1"/>
</dbReference>
<proteinExistence type="predicted"/>
<dbReference type="GO" id="GO:0046513">
    <property type="term" value="P:ceramide biosynthetic process"/>
    <property type="evidence" value="ECO:0007669"/>
    <property type="project" value="TreeGrafter"/>
</dbReference>
<evidence type="ECO:0000313" key="1">
    <source>
        <dbReference type="EMBL" id="KXZ43419.1"/>
    </source>
</evidence>
<keyword evidence="2" id="KW-1185">Reference proteome</keyword>
<name>A0A150G0P0_GONPE</name>
<dbReference type="InterPro" id="IPR036770">
    <property type="entry name" value="Ankyrin_rpt-contain_sf"/>
</dbReference>
<dbReference type="GO" id="GO:0030149">
    <property type="term" value="P:sphingolipid catabolic process"/>
    <property type="evidence" value="ECO:0007669"/>
    <property type="project" value="TreeGrafter"/>
</dbReference>
<dbReference type="GO" id="GO:0016020">
    <property type="term" value="C:membrane"/>
    <property type="evidence" value="ECO:0007669"/>
    <property type="project" value="TreeGrafter"/>
</dbReference>
<sequence>MEEQPQQHWSSGVWPQLLPELAERIAGSLDSITIATSFRVVNKATAAHFSGPEHTTVRISQPVPHHVFAAHWLAPGATRGLTLAQRDKLICLTAASGELDNLGAALEVAGCPPSAALFEALACAGRLALFKILWHLGISKHANMEYILKRALTGAARGGHRHVCEWLLEQNPDAWSWKAVTAAARSGHADLVDWLIPLQMQSNEHQASPTCFKLYLPCAAAHGFRLAALKRFVRRHGWGMDGVFAKMRALESAAGSPTPDWAAKVEWLESKRRLRLACFLQKAAALPKNDAEALLRLTWLHGRGYRLNYRVVVAAARAGNTGALGFALEQVPVPVRGPDGRYGEKDAAEEAGKAGHLAALQALHAAGWLQRSADVAAAAARHGHLHVLAWLLEALGAEAVGLSAGLFAAAAKSGSVELLAWLRQRGCEWDSAAFSAAALAGCVAALEWLAEQGCPMEALGAEAVGLSAGLFAAAAKSGSVELLAWLRQRGCEWDSAAFSAAALAGCVAALEWLAEQGCPMEVGAKRIGLRIALGF</sequence>
<gene>
    <name evidence="1" type="ORF">GPECTOR_91g573</name>
</gene>
<dbReference type="GO" id="GO:0005783">
    <property type="term" value="C:endoplasmic reticulum"/>
    <property type="evidence" value="ECO:0007669"/>
    <property type="project" value="TreeGrafter"/>
</dbReference>
<dbReference type="AlphaFoldDB" id="A0A150G0P0"/>
<dbReference type="EMBL" id="LSYV01000092">
    <property type="protein sequence ID" value="KXZ43419.1"/>
    <property type="molecule type" value="Genomic_DNA"/>
</dbReference>
<dbReference type="OrthoDB" id="548202at2759"/>
<accession>A0A150G0P0</accession>
<comment type="caution">
    <text evidence="1">The sequence shown here is derived from an EMBL/GenBank/DDBJ whole genome shotgun (WGS) entry which is preliminary data.</text>
</comment>
<dbReference type="Proteomes" id="UP000075714">
    <property type="component" value="Unassembled WGS sequence"/>
</dbReference>
<evidence type="ECO:0000313" key="2">
    <source>
        <dbReference type="Proteomes" id="UP000075714"/>
    </source>
</evidence>
<protein>
    <submittedName>
        <fullName evidence="1">Uncharacterized protein</fullName>
    </submittedName>
</protein>
<dbReference type="SUPFAM" id="SSF48403">
    <property type="entry name" value="Ankyrin repeat"/>
    <property type="match status" value="1"/>
</dbReference>
<dbReference type="PANTHER" id="PTHR12393">
    <property type="entry name" value="SPHINGOMYELIN PHOSPHODIESTERASE RELATED"/>
    <property type="match status" value="1"/>
</dbReference>
<dbReference type="GO" id="GO:0004620">
    <property type="term" value="F:phospholipase activity"/>
    <property type="evidence" value="ECO:0007669"/>
    <property type="project" value="TreeGrafter"/>
</dbReference>
<reference evidence="2" key="1">
    <citation type="journal article" date="2016" name="Nat. Commun.">
        <title>The Gonium pectorale genome demonstrates co-option of cell cycle regulation during the evolution of multicellularity.</title>
        <authorList>
            <person name="Hanschen E.R."/>
            <person name="Marriage T.N."/>
            <person name="Ferris P.J."/>
            <person name="Hamaji T."/>
            <person name="Toyoda A."/>
            <person name="Fujiyama A."/>
            <person name="Neme R."/>
            <person name="Noguchi H."/>
            <person name="Minakuchi Y."/>
            <person name="Suzuki M."/>
            <person name="Kawai-Toyooka H."/>
            <person name="Smith D.R."/>
            <person name="Sparks H."/>
            <person name="Anderson J."/>
            <person name="Bakaric R."/>
            <person name="Luria V."/>
            <person name="Karger A."/>
            <person name="Kirschner M.W."/>
            <person name="Durand P.M."/>
            <person name="Michod R.E."/>
            <person name="Nozaki H."/>
            <person name="Olson B.J."/>
        </authorList>
    </citation>
    <scope>NUCLEOTIDE SEQUENCE [LARGE SCALE GENOMIC DNA]</scope>
    <source>
        <strain evidence="2">NIES-2863</strain>
    </source>
</reference>
<dbReference type="GO" id="GO:0071944">
    <property type="term" value="C:cell periphery"/>
    <property type="evidence" value="ECO:0007669"/>
    <property type="project" value="TreeGrafter"/>
</dbReference>
<dbReference type="Gene3D" id="1.25.40.20">
    <property type="entry name" value="Ankyrin repeat-containing domain"/>
    <property type="match status" value="2"/>
</dbReference>